<feature type="compositionally biased region" description="Polar residues" evidence="1">
    <location>
        <begin position="540"/>
        <end position="550"/>
    </location>
</feature>
<gene>
    <name evidence="2" type="ORF">V7S43_014758</name>
</gene>
<organism evidence="2 3">
    <name type="scientific">Phytophthora oleae</name>
    <dbReference type="NCBI Taxonomy" id="2107226"/>
    <lineage>
        <taxon>Eukaryota</taxon>
        <taxon>Sar</taxon>
        <taxon>Stramenopiles</taxon>
        <taxon>Oomycota</taxon>
        <taxon>Peronosporomycetes</taxon>
        <taxon>Peronosporales</taxon>
        <taxon>Peronosporaceae</taxon>
        <taxon>Phytophthora</taxon>
    </lineage>
</organism>
<proteinExistence type="predicted"/>
<feature type="region of interest" description="Disordered" evidence="1">
    <location>
        <begin position="1"/>
        <end position="44"/>
    </location>
</feature>
<dbReference type="EMBL" id="JBIMZQ010000042">
    <property type="protein sequence ID" value="KAL3660227.1"/>
    <property type="molecule type" value="Genomic_DNA"/>
</dbReference>
<dbReference type="AlphaFoldDB" id="A0ABD3F095"/>
<reference evidence="2 3" key="1">
    <citation type="submission" date="2024-09" db="EMBL/GenBank/DDBJ databases">
        <title>Genome sequencing and assembly of Phytophthora oleae, isolate VK10A, causative agent of rot of olive drupes.</title>
        <authorList>
            <person name="Conti Taguali S."/>
            <person name="Riolo M."/>
            <person name="La Spada F."/>
            <person name="Cacciola S.O."/>
            <person name="Dionisio G."/>
        </authorList>
    </citation>
    <scope>NUCLEOTIDE SEQUENCE [LARGE SCALE GENOMIC DNA]</scope>
    <source>
        <strain evidence="2 3">VK10A</strain>
    </source>
</reference>
<keyword evidence="3" id="KW-1185">Reference proteome</keyword>
<feature type="compositionally biased region" description="Basic and acidic residues" evidence="1">
    <location>
        <begin position="565"/>
        <end position="574"/>
    </location>
</feature>
<accession>A0ABD3F095</accession>
<feature type="compositionally biased region" description="Low complexity" evidence="1">
    <location>
        <begin position="239"/>
        <end position="249"/>
    </location>
</feature>
<evidence type="ECO:0000313" key="2">
    <source>
        <dbReference type="EMBL" id="KAL3660227.1"/>
    </source>
</evidence>
<comment type="caution">
    <text evidence="2">The sequence shown here is derived from an EMBL/GenBank/DDBJ whole genome shotgun (WGS) entry which is preliminary data.</text>
</comment>
<name>A0ABD3F095_9STRA</name>
<feature type="region of interest" description="Disordered" evidence="1">
    <location>
        <begin position="235"/>
        <end position="254"/>
    </location>
</feature>
<feature type="compositionally biased region" description="Basic and acidic residues" evidence="1">
    <location>
        <begin position="192"/>
        <end position="201"/>
    </location>
</feature>
<evidence type="ECO:0000313" key="3">
    <source>
        <dbReference type="Proteomes" id="UP001632037"/>
    </source>
</evidence>
<evidence type="ECO:0000256" key="1">
    <source>
        <dbReference type="SAM" id="MobiDB-lite"/>
    </source>
</evidence>
<protein>
    <submittedName>
        <fullName evidence="2">Uncharacterized protein</fullName>
    </submittedName>
</protein>
<feature type="region of interest" description="Disordered" evidence="1">
    <location>
        <begin position="527"/>
        <end position="580"/>
    </location>
</feature>
<dbReference type="Proteomes" id="UP001632037">
    <property type="component" value="Unassembled WGS sequence"/>
</dbReference>
<feature type="compositionally biased region" description="Basic and acidic residues" evidence="1">
    <location>
        <begin position="1"/>
        <end position="15"/>
    </location>
</feature>
<sequence length="847" mass="93858">MKRGTPEKRRWENGLRRGARASDTSTSVRRRSGPVVETKRSGGNAAATAALQAYLFTDKDARTRIPRPAVATADVVHLNRTEEIMIRPKESEMSMKIREPVDIESEDIATAHDAATSRAESPLSRFQKYVKQVQSMPDQRGNRELSAINPQGNISALKPPVAQTLTRSLMDKVEEAKGLRYSEASSKYQTNCHRDPGDRCRSSSPSAMNDTCTEPVYKANFHTLASTVALSSSQREHQSLAQSSTLSALKNAPPVPHAKPVMPVISTFPPLPTPKKPVSIINGVIEAANAALLIQRMWRRKLASCREQKRGSERNEVTLIIDKHVESVTPLFSAVKMSCQTNDVSKARADDVAAISAVGDEVVGICSSMKAAGGLVARSSSYDPWTDQDLIFLEEGRCIGELQEAVRRRTSMDQDELVWKRPQHVIQQLETRRVSTIQKTRRKRAHRRKPQLLLNIDPQVETPGTTEKLVPIQTPKQLCTETANNTLLTGKKLRREVEFPHVRLLKHRISKGKVALRAGRIPSKTRRLFTRVDQAHTKLSRVSNSTNQPQAGDRSDSNQADNDMANDHRDETLKTDPSSDPQLFDRFVVFSNSKEMEDAMATKPLRNDLICVGDLALARSLLYEKRHPLSSDIVDHPNDFIPFTLAPTNPPENEHPDEQESIEGQLLWHSERYTQVDMSATEDFAQGVSASTHSTGSNASTDSCTAKDAVTQRLSQSTADPMIALNVMKSAVTKTMTRIHCKYREEAPHDDHQPASNQLLEAAPIIPVAQLRLDEDKRIEFLRALNDFKRCLQLSSCASSTMSLQGSTSLQRANATVKANVLSCEPNIQSEAVDVALGSYGNSDSDL</sequence>
<feature type="region of interest" description="Disordered" evidence="1">
    <location>
        <begin position="189"/>
        <end position="209"/>
    </location>
</feature>